<dbReference type="Gene3D" id="3.40.30.10">
    <property type="entry name" value="Glutaredoxin"/>
    <property type="match status" value="1"/>
</dbReference>
<evidence type="ECO:0000259" key="10">
    <source>
        <dbReference type="PROSITE" id="PS51352"/>
    </source>
</evidence>
<dbReference type="CDD" id="cd03013">
    <property type="entry name" value="PRX5_like"/>
    <property type="match status" value="1"/>
</dbReference>
<dbReference type="GO" id="GO:0045454">
    <property type="term" value="P:cell redox homeostasis"/>
    <property type="evidence" value="ECO:0007669"/>
    <property type="project" value="TreeGrafter"/>
</dbReference>
<evidence type="ECO:0000313" key="11">
    <source>
        <dbReference type="EMBL" id="KAF2479569.1"/>
    </source>
</evidence>
<dbReference type="GO" id="GO:0005739">
    <property type="term" value="C:mitochondrion"/>
    <property type="evidence" value="ECO:0007669"/>
    <property type="project" value="TreeGrafter"/>
</dbReference>
<evidence type="ECO:0000313" key="12">
    <source>
        <dbReference type="Proteomes" id="UP000799767"/>
    </source>
</evidence>
<evidence type="ECO:0000256" key="4">
    <source>
        <dbReference type="ARBA" id="ARBA00023002"/>
    </source>
</evidence>
<dbReference type="RefSeq" id="XP_033586139.1">
    <property type="nucleotide sequence ID" value="XM_033737686.1"/>
</dbReference>
<keyword evidence="3 9" id="KW-0049">Antioxidant</keyword>
<reference evidence="11" key="1">
    <citation type="journal article" date="2020" name="Stud. Mycol.">
        <title>101 Dothideomycetes genomes: a test case for predicting lifestyles and emergence of pathogens.</title>
        <authorList>
            <person name="Haridas S."/>
            <person name="Albert R."/>
            <person name="Binder M."/>
            <person name="Bloem J."/>
            <person name="Labutti K."/>
            <person name="Salamov A."/>
            <person name="Andreopoulos B."/>
            <person name="Baker S."/>
            <person name="Barry K."/>
            <person name="Bills G."/>
            <person name="Bluhm B."/>
            <person name="Cannon C."/>
            <person name="Castanera R."/>
            <person name="Culley D."/>
            <person name="Daum C."/>
            <person name="Ezra D."/>
            <person name="Gonzalez J."/>
            <person name="Henrissat B."/>
            <person name="Kuo A."/>
            <person name="Liang C."/>
            <person name="Lipzen A."/>
            <person name="Lutzoni F."/>
            <person name="Magnuson J."/>
            <person name="Mondo S."/>
            <person name="Nolan M."/>
            <person name="Ohm R."/>
            <person name="Pangilinan J."/>
            <person name="Park H.-J."/>
            <person name="Ramirez L."/>
            <person name="Alfaro M."/>
            <person name="Sun H."/>
            <person name="Tritt A."/>
            <person name="Yoshinaga Y."/>
            <person name="Zwiers L.-H."/>
            <person name="Turgeon B."/>
            <person name="Goodwin S."/>
            <person name="Spatafora J."/>
            <person name="Crous P."/>
            <person name="Grigoriev I."/>
        </authorList>
    </citation>
    <scope>NUCLEOTIDE SEQUENCE</scope>
    <source>
        <strain evidence="11">CBS 113389</strain>
    </source>
</reference>
<dbReference type="Pfam" id="PF08534">
    <property type="entry name" value="Redoxin"/>
    <property type="match status" value="1"/>
</dbReference>
<dbReference type="PANTHER" id="PTHR10430">
    <property type="entry name" value="PEROXIREDOXIN"/>
    <property type="match status" value="1"/>
</dbReference>
<dbReference type="FunFam" id="3.40.30.10:FF:000020">
    <property type="entry name" value="Peroxiredoxin"/>
    <property type="match status" value="1"/>
</dbReference>
<comment type="function">
    <text evidence="9">Thiol-specific peroxidase that catalyzes the reduction of hydrogen peroxide and organic hydroperoxides to water and alcohols, respectively. Plays a role in cell protection against oxidative stress by detoxifying peroxides.</text>
</comment>
<organism evidence="11 12">
    <name type="scientific">Neohortaea acidophila</name>
    <dbReference type="NCBI Taxonomy" id="245834"/>
    <lineage>
        <taxon>Eukaryota</taxon>
        <taxon>Fungi</taxon>
        <taxon>Dikarya</taxon>
        <taxon>Ascomycota</taxon>
        <taxon>Pezizomycotina</taxon>
        <taxon>Dothideomycetes</taxon>
        <taxon>Dothideomycetidae</taxon>
        <taxon>Mycosphaerellales</taxon>
        <taxon>Teratosphaeriaceae</taxon>
        <taxon>Neohortaea</taxon>
    </lineage>
</organism>
<name>A0A6A6PHT7_9PEZI</name>
<evidence type="ECO:0000256" key="7">
    <source>
        <dbReference type="ARBA" id="ARBA00079296"/>
    </source>
</evidence>
<evidence type="ECO:0000256" key="3">
    <source>
        <dbReference type="ARBA" id="ARBA00022862"/>
    </source>
</evidence>
<dbReference type="GO" id="GO:0042744">
    <property type="term" value="P:hydrogen peroxide catabolic process"/>
    <property type="evidence" value="ECO:0007669"/>
    <property type="project" value="TreeGrafter"/>
</dbReference>
<dbReference type="EMBL" id="MU001641">
    <property type="protein sequence ID" value="KAF2479569.1"/>
    <property type="molecule type" value="Genomic_DNA"/>
</dbReference>
<feature type="domain" description="Thioredoxin" evidence="10">
    <location>
        <begin position="8"/>
        <end position="173"/>
    </location>
</feature>
<evidence type="ECO:0000256" key="1">
    <source>
        <dbReference type="ARBA" id="ARBA00010505"/>
    </source>
</evidence>
<dbReference type="InterPro" id="IPR036249">
    <property type="entry name" value="Thioredoxin-like_sf"/>
</dbReference>
<keyword evidence="12" id="KW-1185">Reference proteome</keyword>
<dbReference type="GeneID" id="54478688"/>
<dbReference type="SUPFAM" id="SSF52833">
    <property type="entry name" value="Thioredoxin-like"/>
    <property type="match status" value="1"/>
</dbReference>
<feature type="active site" description="Cysteine sulfenic acid (-SOH) intermediate" evidence="8">
    <location>
        <position position="63"/>
    </location>
</feature>
<dbReference type="OrthoDB" id="195498at2759"/>
<dbReference type="PANTHER" id="PTHR10430:SF16">
    <property type="entry name" value="PEROXIREDOXIN-5, MITOCHONDRIAL"/>
    <property type="match status" value="1"/>
</dbReference>
<comment type="similarity">
    <text evidence="1 9">Belongs to the peroxiredoxin family. Prx5 subfamily.</text>
</comment>
<dbReference type="PROSITE" id="PS51352">
    <property type="entry name" value="THIOREDOXIN_2"/>
    <property type="match status" value="1"/>
</dbReference>
<dbReference type="InterPro" id="IPR013766">
    <property type="entry name" value="Thioredoxin_domain"/>
</dbReference>
<dbReference type="Proteomes" id="UP000799767">
    <property type="component" value="Unassembled WGS sequence"/>
</dbReference>
<keyword evidence="4 9" id="KW-0560">Oxidoreductase</keyword>
<keyword evidence="5 9" id="KW-0676">Redox-active center</keyword>
<dbReference type="AlphaFoldDB" id="A0A6A6PHT7"/>
<evidence type="ECO:0000256" key="8">
    <source>
        <dbReference type="PIRSR" id="PIRSR637944-1"/>
    </source>
</evidence>
<dbReference type="InterPro" id="IPR013740">
    <property type="entry name" value="Redoxin"/>
</dbReference>
<dbReference type="GO" id="GO:0005777">
    <property type="term" value="C:peroxisome"/>
    <property type="evidence" value="ECO:0007669"/>
    <property type="project" value="TreeGrafter"/>
</dbReference>
<proteinExistence type="inferred from homology"/>
<evidence type="ECO:0000256" key="5">
    <source>
        <dbReference type="ARBA" id="ARBA00023284"/>
    </source>
</evidence>
<keyword evidence="2 9" id="KW-0575">Peroxidase</keyword>
<gene>
    <name evidence="11" type="ORF">BDY17DRAFT_327525</name>
</gene>
<evidence type="ECO:0000256" key="2">
    <source>
        <dbReference type="ARBA" id="ARBA00022559"/>
    </source>
</evidence>
<protein>
    <recommendedName>
        <fullName evidence="6">Thioredoxin peroxidase</fullName>
    </recommendedName>
    <alternativeName>
        <fullName evidence="7">Thioredoxin-dependent peroxiredoxin</fullName>
    </alternativeName>
</protein>
<evidence type="ECO:0000256" key="9">
    <source>
        <dbReference type="RuleBase" id="RU366011"/>
    </source>
</evidence>
<dbReference type="GO" id="GO:0034599">
    <property type="term" value="P:cellular response to oxidative stress"/>
    <property type="evidence" value="ECO:0007669"/>
    <property type="project" value="InterPro"/>
</dbReference>
<accession>A0A6A6PHT7</accession>
<sequence>MSLNVSELKVGDKFPEGVKFEYAPIQDADPTSCGVPQTYNASEEFKGKKFVIVSVPGAFTPGCQARHLPPYIENIEKLASKGVDLVIVIAFNDAWVMAAWGKVNGVTGDSKIKFMSDTKTNFSKGIGWMAGMGDRTGRYAIIVEKDGTVSYAEIEKSPREVSVSGADAVLSRL</sequence>
<dbReference type="InterPro" id="IPR037944">
    <property type="entry name" value="PRX5-like"/>
</dbReference>
<evidence type="ECO:0000256" key="6">
    <source>
        <dbReference type="ARBA" id="ARBA00032824"/>
    </source>
</evidence>
<dbReference type="GO" id="GO:0008379">
    <property type="term" value="F:thioredoxin peroxidase activity"/>
    <property type="evidence" value="ECO:0007669"/>
    <property type="project" value="InterPro"/>
</dbReference>